<accession>A0A1I1KLK3</accession>
<proteinExistence type="predicted"/>
<reference evidence="2 3" key="1">
    <citation type="submission" date="2016-10" db="EMBL/GenBank/DDBJ databases">
        <authorList>
            <person name="de Groot N.N."/>
        </authorList>
    </citation>
    <scope>NUCLEOTIDE SEQUENCE [LARGE SCALE GENOMIC DNA]</scope>
    <source>
        <strain evidence="2 3">DSM 12992</strain>
    </source>
</reference>
<keyword evidence="1" id="KW-0812">Transmembrane</keyword>
<keyword evidence="1" id="KW-0472">Membrane</keyword>
<dbReference type="EMBL" id="FOMG01000006">
    <property type="protein sequence ID" value="SFC61736.1"/>
    <property type="molecule type" value="Genomic_DNA"/>
</dbReference>
<dbReference type="AlphaFoldDB" id="A0A1I1KLK3"/>
<sequence length="63" mass="7258">MKKVIFLFSDRKILFGIGIGLVLGVTFMFVYEYNISISDSQIEEKARNLGMHYSNECKAYSIK</sequence>
<name>A0A1I1KLK3_9CLOT</name>
<evidence type="ECO:0000313" key="2">
    <source>
        <dbReference type="EMBL" id="SFC61736.1"/>
    </source>
</evidence>
<feature type="transmembrane region" description="Helical" evidence="1">
    <location>
        <begin position="12"/>
        <end position="31"/>
    </location>
</feature>
<organism evidence="2 3">
    <name type="scientific">Clostridium uliginosum</name>
    <dbReference type="NCBI Taxonomy" id="119641"/>
    <lineage>
        <taxon>Bacteria</taxon>
        <taxon>Bacillati</taxon>
        <taxon>Bacillota</taxon>
        <taxon>Clostridia</taxon>
        <taxon>Eubacteriales</taxon>
        <taxon>Clostridiaceae</taxon>
        <taxon>Clostridium</taxon>
    </lineage>
</organism>
<keyword evidence="1" id="KW-1133">Transmembrane helix</keyword>
<keyword evidence="3" id="KW-1185">Reference proteome</keyword>
<protein>
    <submittedName>
        <fullName evidence="2">Uncharacterized protein</fullName>
    </submittedName>
</protein>
<dbReference type="STRING" id="119641.SAMN05421842_10668"/>
<gene>
    <name evidence="2" type="ORF">SAMN05421842_10668</name>
</gene>
<evidence type="ECO:0000256" key="1">
    <source>
        <dbReference type="SAM" id="Phobius"/>
    </source>
</evidence>
<dbReference type="Proteomes" id="UP000199263">
    <property type="component" value="Unassembled WGS sequence"/>
</dbReference>
<evidence type="ECO:0000313" key="3">
    <source>
        <dbReference type="Proteomes" id="UP000199263"/>
    </source>
</evidence>